<dbReference type="PANTHER" id="PTHR43104:SF4">
    <property type="entry name" value="L-2-HYDROXYGLUTARATE DEHYDROGENASE, MITOCHONDRIAL"/>
    <property type="match status" value="1"/>
</dbReference>
<evidence type="ECO:0000256" key="4">
    <source>
        <dbReference type="ARBA" id="ARBA00023002"/>
    </source>
</evidence>
<keyword evidence="11" id="KW-1185">Reference proteome</keyword>
<proteinExistence type="inferred from homology"/>
<gene>
    <name evidence="10" type="ORF">F503_02936</name>
</gene>
<dbReference type="STRING" id="1262450.S3BZZ9"/>
<dbReference type="Pfam" id="PF01266">
    <property type="entry name" value="DAO"/>
    <property type="match status" value="1"/>
</dbReference>
<evidence type="ECO:0000313" key="10">
    <source>
        <dbReference type="EMBL" id="EPE06107.1"/>
    </source>
</evidence>
<dbReference type="OrthoDB" id="498204at2759"/>
<dbReference type="EMBL" id="KE148154">
    <property type="protein sequence ID" value="EPE06107.1"/>
    <property type="molecule type" value="Genomic_DNA"/>
</dbReference>
<keyword evidence="2" id="KW-0285">Flavoprotein</keyword>
<keyword evidence="3" id="KW-0274">FAD</keyword>
<evidence type="ECO:0000256" key="8">
    <source>
        <dbReference type="ARBA" id="ARBA00041137"/>
    </source>
</evidence>
<dbReference type="Gene3D" id="3.50.50.60">
    <property type="entry name" value="FAD/NAD(P)-binding domain"/>
    <property type="match status" value="1"/>
</dbReference>
<dbReference type="eggNOG" id="KOG2665">
    <property type="taxonomic scope" value="Eukaryota"/>
</dbReference>
<evidence type="ECO:0000256" key="1">
    <source>
        <dbReference type="ARBA" id="ARBA00001974"/>
    </source>
</evidence>
<dbReference type="VEuPathDB" id="FungiDB:F503_02936"/>
<dbReference type="SUPFAM" id="SSF51905">
    <property type="entry name" value="FAD/NAD(P)-binding domain"/>
    <property type="match status" value="1"/>
</dbReference>
<evidence type="ECO:0000256" key="3">
    <source>
        <dbReference type="ARBA" id="ARBA00022827"/>
    </source>
</evidence>
<reference evidence="10 11" key="1">
    <citation type="journal article" date="2013" name="BMC Genomics">
        <title>The genome and transcriptome of the pine saprophyte Ophiostoma piceae, and a comparison with the bark beetle-associated pine pathogen Grosmannia clavigera.</title>
        <authorList>
            <person name="Haridas S."/>
            <person name="Wang Y."/>
            <person name="Lim L."/>
            <person name="Massoumi Alamouti S."/>
            <person name="Jackman S."/>
            <person name="Docking R."/>
            <person name="Robertson G."/>
            <person name="Birol I."/>
            <person name="Bohlmann J."/>
            <person name="Breuil C."/>
        </authorList>
    </citation>
    <scope>NUCLEOTIDE SEQUENCE [LARGE SCALE GENOMIC DNA]</scope>
    <source>
        <strain evidence="10 11">UAMH 11346</strain>
    </source>
</reference>
<dbReference type="Gene3D" id="3.30.9.10">
    <property type="entry name" value="D-Amino Acid Oxidase, subunit A, domain 2"/>
    <property type="match status" value="1"/>
</dbReference>
<dbReference type="InterPro" id="IPR006076">
    <property type="entry name" value="FAD-dep_OxRdtase"/>
</dbReference>
<dbReference type="OMA" id="GVHFTRM"/>
<evidence type="ECO:0000256" key="6">
    <source>
        <dbReference type="ARBA" id="ARBA00037941"/>
    </source>
</evidence>
<evidence type="ECO:0000256" key="2">
    <source>
        <dbReference type="ARBA" id="ARBA00022630"/>
    </source>
</evidence>
<dbReference type="PANTHER" id="PTHR43104">
    <property type="entry name" value="L-2-HYDROXYGLUTARATE DEHYDROGENASE, MITOCHONDRIAL"/>
    <property type="match status" value="1"/>
</dbReference>
<evidence type="ECO:0000313" key="11">
    <source>
        <dbReference type="Proteomes" id="UP000016923"/>
    </source>
</evidence>
<accession>S3BZZ9</accession>
<dbReference type="EC" id="1.1.99.2" evidence="7"/>
<keyword evidence="4" id="KW-0560">Oxidoreductase</keyword>
<evidence type="ECO:0000256" key="5">
    <source>
        <dbReference type="ARBA" id="ARBA00036066"/>
    </source>
</evidence>
<name>S3BZZ9_OPHP1</name>
<comment type="similarity">
    <text evidence="6">Belongs to the L2HGDH family.</text>
</comment>
<dbReference type="AlphaFoldDB" id="S3BZZ9"/>
<comment type="catalytic activity">
    <reaction evidence="5">
        <text>(S)-2-hydroxyglutarate + A = 2-oxoglutarate + AH2</text>
        <dbReference type="Rhea" id="RHEA:21252"/>
        <dbReference type="ChEBI" id="CHEBI:13193"/>
        <dbReference type="ChEBI" id="CHEBI:16782"/>
        <dbReference type="ChEBI" id="CHEBI:16810"/>
        <dbReference type="ChEBI" id="CHEBI:17499"/>
        <dbReference type="EC" id="1.1.99.2"/>
    </reaction>
</comment>
<dbReference type="Proteomes" id="UP000016923">
    <property type="component" value="Unassembled WGS sequence"/>
</dbReference>
<dbReference type="HOGENOM" id="CLU_024775_1_0_1"/>
<sequence length="447" mass="47289">MHAGARHLLSAVRRGTTASRHTGARLFSASAAHRADFTHAVIGGGVVGLATARALAERIANKSSSSASSGSSVLLLERHDAVGTEASSRNSEVIHAGLYYGLGSLKTKVCIRGRQLLYSFCDQYGVGHRNTGKWIVAQTPGQREAIEKVFAFGEAYRGRDDDGSSVLPLRWVSPDEAQRRQPAVRAVTGILESPSTGIVDSHGLMQTLLGLFEQAGGVLAAGSPVTKITPLNSRDGSGGWKLHVRAADARDGEETIVTADTIVNAAGLGSADVHNMITQAHPLPGVEVPEPMRLYYAKGNYFSYSASQPNVSTLVYPAPEPGLGGLGTHLTLDMSGRIRFGPDIEWVDDPTNLAVNAAQLPRAIETIKSYLPSVDTAALQPDYSGIRVKLQSAGSVTSGKGFADFIIRKEPGYQGWVNLLGVESPGLTSSLAIGEMVDKLFYSSQAV</sequence>
<dbReference type="GO" id="GO:0047545">
    <property type="term" value="F:(S)-2-hydroxyglutarate dehydrogenase activity"/>
    <property type="evidence" value="ECO:0007669"/>
    <property type="project" value="UniProtKB-EC"/>
</dbReference>
<organism evidence="10 11">
    <name type="scientific">Ophiostoma piceae (strain UAMH 11346)</name>
    <name type="common">Sap stain fungus</name>
    <dbReference type="NCBI Taxonomy" id="1262450"/>
    <lineage>
        <taxon>Eukaryota</taxon>
        <taxon>Fungi</taxon>
        <taxon>Dikarya</taxon>
        <taxon>Ascomycota</taxon>
        <taxon>Pezizomycotina</taxon>
        <taxon>Sordariomycetes</taxon>
        <taxon>Sordariomycetidae</taxon>
        <taxon>Ophiostomatales</taxon>
        <taxon>Ophiostomataceae</taxon>
        <taxon>Ophiostoma</taxon>
    </lineage>
</organism>
<evidence type="ECO:0000259" key="9">
    <source>
        <dbReference type="Pfam" id="PF01266"/>
    </source>
</evidence>
<dbReference type="InterPro" id="IPR036188">
    <property type="entry name" value="FAD/NAD-bd_sf"/>
</dbReference>
<feature type="domain" description="FAD dependent oxidoreductase" evidence="9">
    <location>
        <begin position="40"/>
        <end position="438"/>
    </location>
</feature>
<protein>
    <recommendedName>
        <fullName evidence="8">L-2-hydroxyglutarate dehydrogenase, mitochondrial</fullName>
        <ecNumber evidence="7">1.1.99.2</ecNumber>
    </recommendedName>
</protein>
<evidence type="ECO:0000256" key="7">
    <source>
        <dbReference type="ARBA" id="ARBA00038878"/>
    </source>
</evidence>
<comment type="cofactor">
    <cofactor evidence="1">
        <name>FAD</name>
        <dbReference type="ChEBI" id="CHEBI:57692"/>
    </cofactor>
</comment>